<protein>
    <submittedName>
        <fullName evidence="1">Uncharacterized protein</fullName>
    </submittedName>
</protein>
<dbReference type="EMBL" id="ML179185">
    <property type="protein sequence ID" value="THU96081.1"/>
    <property type="molecule type" value="Genomic_DNA"/>
</dbReference>
<keyword evidence="2" id="KW-1185">Reference proteome</keyword>
<evidence type="ECO:0000313" key="1">
    <source>
        <dbReference type="EMBL" id="THU96081.1"/>
    </source>
</evidence>
<dbReference type="Proteomes" id="UP000297245">
    <property type="component" value="Unassembled WGS sequence"/>
</dbReference>
<dbReference type="AlphaFoldDB" id="A0A4S8M2F2"/>
<sequence length="288" mass="33005">MPLALPVTERLHSSGNELRRFTDKYLASLHPPSTPSYFVSDDPSCQALYCMLQEIWPTGKLDNLHECPTGTDGCILHHIIRLNRQGQLAVSCELCCVDECLPALDIGQWAMVHDGLRRWELQENILRRTIDLTIEDTRVCIDLTASDDDKPTPSIDLISSDDQPIPRQILRSITSETTPFWLYETEPCLKAIYTILCHIRPELEHELVVCPNPPAGCRSYHIMMVDRSGRLFAYCERCDVKSRCLPLSISDYYRVQEAFLEWVDLDDEQVEHDIEMLRQEVVASAKDD</sequence>
<reference evidence="1 2" key="1">
    <citation type="journal article" date="2019" name="Nat. Ecol. Evol.">
        <title>Megaphylogeny resolves global patterns of mushroom evolution.</title>
        <authorList>
            <person name="Varga T."/>
            <person name="Krizsan K."/>
            <person name="Foldi C."/>
            <person name="Dima B."/>
            <person name="Sanchez-Garcia M."/>
            <person name="Sanchez-Ramirez S."/>
            <person name="Szollosi G.J."/>
            <person name="Szarkandi J.G."/>
            <person name="Papp V."/>
            <person name="Albert L."/>
            <person name="Andreopoulos W."/>
            <person name="Angelini C."/>
            <person name="Antonin V."/>
            <person name="Barry K.W."/>
            <person name="Bougher N.L."/>
            <person name="Buchanan P."/>
            <person name="Buyck B."/>
            <person name="Bense V."/>
            <person name="Catcheside P."/>
            <person name="Chovatia M."/>
            <person name="Cooper J."/>
            <person name="Damon W."/>
            <person name="Desjardin D."/>
            <person name="Finy P."/>
            <person name="Geml J."/>
            <person name="Haridas S."/>
            <person name="Hughes K."/>
            <person name="Justo A."/>
            <person name="Karasinski D."/>
            <person name="Kautmanova I."/>
            <person name="Kiss B."/>
            <person name="Kocsube S."/>
            <person name="Kotiranta H."/>
            <person name="LaButti K.M."/>
            <person name="Lechner B.E."/>
            <person name="Liimatainen K."/>
            <person name="Lipzen A."/>
            <person name="Lukacs Z."/>
            <person name="Mihaltcheva S."/>
            <person name="Morgado L.N."/>
            <person name="Niskanen T."/>
            <person name="Noordeloos M.E."/>
            <person name="Ohm R.A."/>
            <person name="Ortiz-Santana B."/>
            <person name="Ovrebo C."/>
            <person name="Racz N."/>
            <person name="Riley R."/>
            <person name="Savchenko A."/>
            <person name="Shiryaev A."/>
            <person name="Soop K."/>
            <person name="Spirin V."/>
            <person name="Szebenyi C."/>
            <person name="Tomsovsky M."/>
            <person name="Tulloss R.E."/>
            <person name="Uehling J."/>
            <person name="Grigoriev I.V."/>
            <person name="Vagvolgyi C."/>
            <person name="Papp T."/>
            <person name="Martin F.M."/>
            <person name="Miettinen O."/>
            <person name="Hibbett D.S."/>
            <person name="Nagy L.G."/>
        </authorList>
    </citation>
    <scope>NUCLEOTIDE SEQUENCE [LARGE SCALE GENOMIC DNA]</scope>
    <source>
        <strain evidence="1 2">CBS 962.96</strain>
    </source>
</reference>
<proteinExistence type="predicted"/>
<evidence type="ECO:0000313" key="2">
    <source>
        <dbReference type="Proteomes" id="UP000297245"/>
    </source>
</evidence>
<accession>A0A4S8M2F2</accession>
<organism evidence="1 2">
    <name type="scientific">Dendrothele bispora (strain CBS 962.96)</name>
    <dbReference type="NCBI Taxonomy" id="1314807"/>
    <lineage>
        <taxon>Eukaryota</taxon>
        <taxon>Fungi</taxon>
        <taxon>Dikarya</taxon>
        <taxon>Basidiomycota</taxon>
        <taxon>Agaricomycotina</taxon>
        <taxon>Agaricomycetes</taxon>
        <taxon>Agaricomycetidae</taxon>
        <taxon>Agaricales</taxon>
        <taxon>Agaricales incertae sedis</taxon>
        <taxon>Dendrothele</taxon>
    </lineage>
</organism>
<name>A0A4S8M2F2_DENBC</name>
<gene>
    <name evidence="1" type="ORF">K435DRAFT_797627</name>
</gene>